<reference evidence="3 4" key="1">
    <citation type="journal article" date="2012" name="PLoS Pathog.">
        <title>Diverse lifestyles and strategies of plant pathogenesis encoded in the genomes of eighteen Dothideomycetes fungi.</title>
        <authorList>
            <person name="Ohm R.A."/>
            <person name="Feau N."/>
            <person name="Henrissat B."/>
            <person name="Schoch C.L."/>
            <person name="Horwitz B.A."/>
            <person name="Barry K.W."/>
            <person name="Condon B.J."/>
            <person name="Copeland A.C."/>
            <person name="Dhillon B."/>
            <person name="Glaser F."/>
            <person name="Hesse C.N."/>
            <person name="Kosti I."/>
            <person name="LaButti K."/>
            <person name="Lindquist E.A."/>
            <person name="Lucas S."/>
            <person name="Salamov A.A."/>
            <person name="Bradshaw R.E."/>
            <person name="Ciuffetti L."/>
            <person name="Hamelin R.C."/>
            <person name="Kema G.H.J."/>
            <person name="Lawrence C."/>
            <person name="Scott J.A."/>
            <person name="Spatafora J.W."/>
            <person name="Turgeon B.G."/>
            <person name="de Wit P.J.G.M."/>
            <person name="Zhong S."/>
            <person name="Goodwin S.B."/>
            <person name="Grigoriev I.V."/>
        </authorList>
    </citation>
    <scope>NUCLEOTIDE SEQUENCE [LARGE SCALE GENOMIC DNA]</scope>
    <source>
        <strain evidence="3 4">UAMH 10762</strain>
    </source>
</reference>
<keyword evidence="4" id="KW-1185">Reference proteome</keyword>
<dbReference type="Proteomes" id="UP000011761">
    <property type="component" value="Unassembled WGS sequence"/>
</dbReference>
<dbReference type="OrthoDB" id="20473at2759"/>
<feature type="non-terminal residue" evidence="3">
    <location>
        <position position="230"/>
    </location>
</feature>
<name>M2N3D1_BAUPA</name>
<dbReference type="GeneID" id="19114169"/>
<feature type="region of interest" description="Disordered" evidence="2">
    <location>
        <begin position="1"/>
        <end position="68"/>
    </location>
</feature>
<gene>
    <name evidence="3" type="ORF">BAUCODRAFT_42208</name>
</gene>
<dbReference type="KEGG" id="bcom:BAUCODRAFT_42208"/>
<evidence type="ECO:0000256" key="1">
    <source>
        <dbReference type="SAM" id="Coils"/>
    </source>
</evidence>
<dbReference type="AlphaFoldDB" id="M2N3D1"/>
<feature type="coiled-coil region" evidence="1">
    <location>
        <begin position="78"/>
        <end position="105"/>
    </location>
</feature>
<dbReference type="eggNOG" id="ENOG502SBM6">
    <property type="taxonomic scope" value="Eukaryota"/>
</dbReference>
<evidence type="ECO:0000313" key="3">
    <source>
        <dbReference type="EMBL" id="EMC93225.1"/>
    </source>
</evidence>
<feature type="non-terminal residue" evidence="3">
    <location>
        <position position="1"/>
    </location>
</feature>
<accession>M2N3D1</accession>
<dbReference type="HOGENOM" id="CLU_040837_1_0_1"/>
<dbReference type="RefSeq" id="XP_007679313.1">
    <property type="nucleotide sequence ID" value="XM_007681123.1"/>
</dbReference>
<evidence type="ECO:0000313" key="4">
    <source>
        <dbReference type="Proteomes" id="UP000011761"/>
    </source>
</evidence>
<keyword evidence="1" id="KW-0175">Coiled coil</keyword>
<sequence length="230" mass="25041">SPTAPDFSPITPRVQPALPVTSNQHGQVPAPTPSHQTDMPPPTHPASAIAPAEYIHPPPSQPFSSDDSIDGLALKAAIASLQFQKHQAEKDIKGLEATRKHALQQPHAFTEALVAGKVKEVKPQFGGIGAILQAAISAQQEVEDEEDDDDGEEHAAPGAEHNKPPDFSPFPGPQDVIRMPYINWEKYHIAGDALDHMHEQQRRWPGSHFAYGQDRGREFAVAAPYSPFQD</sequence>
<feature type="region of interest" description="Disordered" evidence="2">
    <location>
        <begin position="137"/>
        <end position="174"/>
    </location>
</feature>
<organism evidence="3 4">
    <name type="scientific">Baudoinia panamericana (strain UAMH 10762)</name>
    <name type="common">Angels' share fungus</name>
    <name type="synonym">Baudoinia compniacensis (strain UAMH 10762)</name>
    <dbReference type="NCBI Taxonomy" id="717646"/>
    <lineage>
        <taxon>Eukaryota</taxon>
        <taxon>Fungi</taxon>
        <taxon>Dikarya</taxon>
        <taxon>Ascomycota</taxon>
        <taxon>Pezizomycotina</taxon>
        <taxon>Dothideomycetes</taxon>
        <taxon>Dothideomycetidae</taxon>
        <taxon>Mycosphaerellales</taxon>
        <taxon>Teratosphaeriaceae</taxon>
        <taxon>Baudoinia</taxon>
    </lineage>
</organism>
<dbReference type="EMBL" id="KB445560">
    <property type="protein sequence ID" value="EMC93225.1"/>
    <property type="molecule type" value="Genomic_DNA"/>
</dbReference>
<protein>
    <submittedName>
        <fullName evidence="3">Uncharacterized protein</fullName>
    </submittedName>
</protein>
<feature type="compositionally biased region" description="Acidic residues" evidence="2">
    <location>
        <begin position="141"/>
        <end position="152"/>
    </location>
</feature>
<dbReference type="OMA" id="INWAKYQ"/>
<evidence type="ECO:0000256" key="2">
    <source>
        <dbReference type="SAM" id="MobiDB-lite"/>
    </source>
</evidence>
<proteinExistence type="predicted"/>